<gene>
    <name evidence="3" type="ORF">CVT26_015264</name>
</gene>
<feature type="compositionally biased region" description="Polar residues" evidence="1">
    <location>
        <begin position="207"/>
        <end position="216"/>
    </location>
</feature>
<feature type="region of interest" description="Disordered" evidence="1">
    <location>
        <begin position="946"/>
        <end position="978"/>
    </location>
</feature>
<keyword evidence="4" id="KW-1185">Reference proteome</keyword>
<protein>
    <submittedName>
        <fullName evidence="3">Uncharacterized protein</fullName>
    </submittedName>
</protein>
<keyword evidence="2" id="KW-0812">Transmembrane</keyword>
<feature type="region of interest" description="Disordered" evidence="1">
    <location>
        <begin position="557"/>
        <end position="633"/>
    </location>
</feature>
<keyword evidence="2" id="KW-1133">Transmembrane helix</keyword>
<evidence type="ECO:0000313" key="4">
    <source>
        <dbReference type="Proteomes" id="UP000284706"/>
    </source>
</evidence>
<comment type="caution">
    <text evidence="3">The sequence shown here is derived from an EMBL/GenBank/DDBJ whole genome shotgun (WGS) entry which is preliminary data.</text>
</comment>
<feature type="compositionally biased region" description="Low complexity" evidence="1">
    <location>
        <begin position="217"/>
        <end position="226"/>
    </location>
</feature>
<dbReference type="Proteomes" id="UP000284706">
    <property type="component" value="Unassembled WGS sequence"/>
</dbReference>
<accession>A0A409W9X0</accession>
<dbReference type="InParanoid" id="A0A409W9X0"/>
<feature type="region of interest" description="Disordered" evidence="1">
    <location>
        <begin position="877"/>
        <end position="931"/>
    </location>
</feature>
<feature type="compositionally biased region" description="Polar residues" evidence="1">
    <location>
        <begin position="614"/>
        <end position="630"/>
    </location>
</feature>
<reference evidence="3 4" key="1">
    <citation type="journal article" date="2018" name="Evol. Lett.">
        <title>Horizontal gene cluster transfer increased hallucinogenic mushroom diversity.</title>
        <authorList>
            <person name="Reynolds H.T."/>
            <person name="Vijayakumar V."/>
            <person name="Gluck-Thaler E."/>
            <person name="Korotkin H.B."/>
            <person name="Matheny P.B."/>
            <person name="Slot J.C."/>
        </authorList>
    </citation>
    <scope>NUCLEOTIDE SEQUENCE [LARGE SCALE GENOMIC DNA]</scope>
    <source>
        <strain evidence="3 4">SRW20</strain>
    </source>
</reference>
<feature type="compositionally biased region" description="Low complexity" evidence="1">
    <location>
        <begin position="1058"/>
        <end position="1088"/>
    </location>
</feature>
<proteinExistence type="predicted"/>
<feature type="compositionally biased region" description="Basic and acidic residues" evidence="1">
    <location>
        <begin position="307"/>
        <end position="317"/>
    </location>
</feature>
<dbReference type="STRING" id="231916.A0A409W9X0"/>
<dbReference type="AlphaFoldDB" id="A0A409W9X0"/>
<feature type="compositionally biased region" description="Pro residues" evidence="1">
    <location>
        <begin position="147"/>
        <end position="160"/>
    </location>
</feature>
<organism evidence="3 4">
    <name type="scientific">Gymnopilus dilepis</name>
    <dbReference type="NCBI Taxonomy" id="231916"/>
    <lineage>
        <taxon>Eukaryota</taxon>
        <taxon>Fungi</taxon>
        <taxon>Dikarya</taxon>
        <taxon>Basidiomycota</taxon>
        <taxon>Agaricomycotina</taxon>
        <taxon>Agaricomycetes</taxon>
        <taxon>Agaricomycetidae</taxon>
        <taxon>Agaricales</taxon>
        <taxon>Agaricineae</taxon>
        <taxon>Hymenogastraceae</taxon>
        <taxon>Gymnopilus</taxon>
    </lineage>
</organism>
<feature type="compositionally biased region" description="Polar residues" evidence="1">
    <location>
        <begin position="582"/>
        <end position="591"/>
    </location>
</feature>
<feature type="compositionally biased region" description="Low complexity" evidence="1">
    <location>
        <begin position="180"/>
        <end position="192"/>
    </location>
</feature>
<feature type="compositionally biased region" description="Pro residues" evidence="1">
    <location>
        <begin position="902"/>
        <end position="912"/>
    </location>
</feature>
<dbReference type="OrthoDB" id="2686083at2759"/>
<name>A0A409W9X0_9AGAR</name>
<dbReference type="EMBL" id="NHYE01005273">
    <property type="protein sequence ID" value="PPQ75291.1"/>
    <property type="molecule type" value="Genomic_DNA"/>
</dbReference>
<evidence type="ECO:0000313" key="3">
    <source>
        <dbReference type="EMBL" id="PPQ75291.1"/>
    </source>
</evidence>
<feature type="compositionally biased region" description="Acidic residues" evidence="1">
    <location>
        <begin position="692"/>
        <end position="710"/>
    </location>
</feature>
<feature type="region of interest" description="Disordered" evidence="1">
    <location>
        <begin position="142"/>
        <end position="257"/>
    </location>
</feature>
<evidence type="ECO:0000256" key="2">
    <source>
        <dbReference type="SAM" id="Phobius"/>
    </source>
</evidence>
<sequence>MADTTYVVYLSPGILRYSFMTLFIAFSSFLSFLLYRSDAGVALTVLPVLGYALLAGVLAYLALRVFRYFRGAVASRTTLPKPVSESSHKGFSWGRSTGWDWKWRRWSSLVPRVPVPSWSKSVPEIVKGKAKATASAKNLSVELLPTTAPPPPPTSLPSTPPRTTSTPKLVDLSTPPTPPLTTGATTTSFPTSPRTPSPPFPVAMMQPLSTMSKQEYSSPAAVRSSSPRPPSPHALLATTPPPKQHRRSRSLGGVPIRRVSSWGRSGLRNAVELHDMSPAPAHVRGTSREHLLIDFASSGSSDEDDDRERYGRDEPESAYKISPAASDIGVLPLPPAGKEVDARMVGHHVPLVDLDDGAEGAHVDEDSWKWFASAAPVPSLSFGRGMGSLVGPSIGLKQRPKAAFATAEKLVDIDGDDSVFFPPPGLVPVAGVGATAVVTVHRVEADVIRDSQPPLVDLGKPTSSIKATPLVDLHDDDDLPLSQVLPKIDTRLVDVEDLQEQNLPTLPPAPLPSTTPVLIKASFSHPLQDLVTVVQPEPLLVSADKREDPEAGLLFAGSQTTTEPEPVPQSHLQLPHEDPTQDAISPASTDSEVFEYPGAAPIEPPSPLLIPVSDTDTTSEDPSQSLTSASWGWDDLEDPWGNHVPEVVRVDEVELAGHVDVEEKMEEAVIVDVEASSPDSEVFVYSGKDATDLESAEGEEKEDEEKEGDDLISFYERSPKPLALDVEAADSEFADLENAAQVLDKSPSGSLFATVLPDDGDEGVEAMPPLDLDLDVESALHVAPHEPQQVAEEDEEQDEATPKATPASVKLDLPVLTVDIPAADPPVPVIIVQESLEDFKDEVEAEPVTAFETFPDPDLLPLPDSPLALADAEPIQVVQAQSPSTKEEPSPTEGKTITSQTPTPPASPPPISPLRFNPGSKSRPPSPGALSAKLRLPALSPRLALVVPPPSEDVKEKDENETPTALTASSASSSASKRVWEVDEKLTMSSSGLRKRAVGKVEADALDVGKTLSVNEAEVTNEKRVLEEEHAAIVAPKPVHAQGLKLSSSLPGSFPEISPTTTPAPALSKSTSTSSTSSALSASSSSSTSTTTIAGRLALAPAVLTPRPSARALVRSPLDIALAMQLRPGLGAGADPAWMVRFLMAMFGWLAVVVSGGEQFH</sequence>
<feature type="region of interest" description="Disordered" evidence="1">
    <location>
        <begin position="1050"/>
        <end position="1088"/>
    </location>
</feature>
<feature type="transmembrane region" description="Helical" evidence="2">
    <location>
        <begin position="14"/>
        <end position="34"/>
    </location>
</feature>
<evidence type="ECO:0000256" key="1">
    <source>
        <dbReference type="SAM" id="MobiDB-lite"/>
    </source>
</evidence>
<feature type="region of interest" description="Disordered" evidence="1">
    <location>
        <begin position="294"/>
        <end position="318"/>
    </location>
</feature>
<feature type="region of interest" description="Disordered" evidence="1">
    <location>
        <begin position="784"/>
        <end position="806"/>
    </location>
</feature>
<feature type="region of interest" description="Disordered" evidence="1">
    <location>
        <begin position="688"/>
        <end position="710"/>
    </location>
</feature>
<keyword evidence="2" id="KW-0472">Membrane</keyword>
<feature type="transmembrane region" description="Helical" evidence="2">
    <location>
        <begin position="41"/>
        <end position="63"/>
    </location>
</feature>